<reference evidence="6" key="1">
    <citation type="submission" date="2021-02" db="EMBL/GenBank/DDBJ databases">
        <authorList>
            <person name="Nowell W R."/>
        </authorList>
    </citation>
    <scope>NUCLEOTIDE SEQUENCE</scope>
</reference>
<dbReference type="SMART" id="SM00504">
    <property type="entry name" value="Ubox"/>
    <property type="match status" value="1"/>
</dbReference>
<dbReference type="InterPro" id="IPR000007">
    <property type="entry name" value="Tubby_C"/>
</dbReference>
<evidence type="ECO:0000256" key="3">
    <source>
        <dbReference type="SAM" id="MobiDB-lite"/>
    </source>
</evidence>
<sequence>MEYSDDSLRCPISLELFEDPVIGDDGHTYERKNIITWLEMHGTSPLTREPMDTTSLKPNHLIRKLVHEFRTRFEQKQYEFRLDVDVCKSEDHPLFVSFGRIVYKAEWIGKQNSSVCLLNINGVRPIRESSFYAQLSCHPNIVHTYGIVRNDLRSVLFLQELTLHGDLSYQLREQDFHPSNRVLIEIFIQLINALIYLTKNNIVHGNLACRSALAFRLHPSEEKHNLFKLTDYGITIQSTIFSIVDDGTDNNSSLMTRPFRSCAPEILRKKSYHVTYSEKSDVYSMGVLIWEAHSQGQIPFESIENDSDVRRARRSGLVLERPQSCDTALWTLVELCWQLDPDCRPSFQSLKDNILKLCNDSNPSDIHDSLISESQYTSGQRENTTLNDFNQYPDNSYIDGDGQQSNAILRRRMNRENYDGLKQKSDKKESKQNKSTLLEAGDNSFFHEMITNDLSQFVFMPIPVGQNFIKCRILRMKGNTYLFHVEQSVSKRELLALMAKKQSWNATSHYVITSESKDLLKNRQGIATLRAKTFGGLEFIIYKDDNNKTVNGYQSEIGGIIYERNILGKKGPRKMTVILPKSSLNDEIGIVQTARESNNLIQQWKRNDTNDLWEFHNKAPIWST</sequence>
<evidence type="ECO:0000259" key="4">
    <source>
        <dbReference type="PROSITE" id="PS50011"/>
    </source>
</evidence>
<evidence type="ECO:0000256" key="1">
    <source>
        <dbReference type="ARBA" id="ARBA00022741"/>
    </source>
</evidence>
<evidence type="ECO:0000313" key="7">
    <source>
        <dbReference type="Proteomes" id="UP000663852"/>
    </source>
</evidence>
<keyword evidence="2" id="KW-0067">ATP-binding</keyword>
<evidence type="ECO:0000259" key="5">
    <source>
        <dbReference type="PROSITE" id="PS51698"/>
    </source>
</evidence>
<dbReference type="CDD" id="cd16655">
    <property type="entry name" value="RING-Ubox_WDSUB1-like"/>
    <property type="match status" value="1"/>
</dbReference>
<dbReference type="PRINTS" id="PR00109">
    <property type="entry name" value="TYRKINASE"/>
</dbReference>
<feature type="compositionally biased region" description="Polar residues" evidence="3">
    <location>
        <begin position="376"/>
        <end position="394"/>
    </location>
</feature>
<organism evidence="6 7">
    <name type="scientific">Adineta ricciae</name>
    <name type="common">Rotifer</name>
    <dbReference type="NCBI Taxonomy" id="249248"/>
    <lineage>
        <taxon>Eukaryota</taxon>
        <taxon>Metazoa</taxon>
        <taxon>Spiralia</taxon>
        <taxon>Gnathifera</taxon>
        <taxon>Rotifera</taxon>
        <taxon>Eurotatoria</taxon>
        <taxon>Bdelloidea</taxon>
        <taxon>Adinetida</taxon>
        <taxon>Adinetidae</taxon>
        <taxon>Adineta</taxon>
    </lineage>
</organism>
<dbReference type="PRINTS" id="PR01573">
    <property type="entry name" value="SUPERTUBBY"/>
</dbReference>
<dbReference type="Pfam" id="PF07714">
    <property type="entry name" value="PK_Tyr_Ser-Thr"/>
    <property type="match status" value="1"/>
</dbReference>
<dbReference type="InterPro" id="IPR050198">
    <property type="entry name" value="Non-receptor_tyrosine_kinases"/>
</dbReference>
<dbReference type="Pfam" id="PF04564">
    <property type="entry name" value="U-box"/>
    <property type="match status" value="1"/>
</dbReference>
<dbReference type="Gene3D" id="3.20.90.10">
    <property type="entry name" value="Tubby Protein, Chain A"/>
    <property type="match status" value="1"/>
</dbReference>
<dbReference type="PROSITE" id="PS51698">
    <property type="entry name" value="U_BOX"/>
    <property type="match status" value="1"/>
</dbReference>
<dbReference type="InterPro" id="IPR011009">
    <property type="entry name" value="Kinase-like_dom_sf"/>
</dbReference>
<dbReference type="GO" id="GO:0004672">
    <property type="term" value="F:protein kinase activity"/>
    <property type="evidence" value="ECO:0007669"/>
    <property type="project" value="InterPro"/>
</dbReference>
<keyword evidence="1" id="KW-0547">Nucleotide-binding</keyword>
<evidence type="ECO:0000313" key="6">
    <source>
        <dbReference type="EMBL" id="CAF1545149.1"/>
    </source>
</evidence>
<dbReference type="GO" id="GO:0004842">
    <property type="term" value="F:ubiquitin-protein transferase activity"/>
    <property type="evidence" value="ECO:0007669"/>
    <property type="project" value="InterPro"/>
</dbReference>
<feature type="region of interest" description="Disordered" evidence="3">
    <location>
        <begin position="376"/>
        <end position="405"/>
    </location>
</feature>
<accession>A0A815WMJ0</accession>
<protein>
    <submittedName>
        <fullName evidence="6">Uncharacterized protein</fullName>
    </submittedName>
</protein>
<dbReference type="PROSITE" id="PS50011">
    <property type="entry name" value="PROTEIN_KINASE_DOM"/>
    <property type="match status" value="1"/>
</dbReference>
<dbReference type="Proteomes" id="UP000663852">
    <property type="component" value="Unassembled WGS sequence"/>
</dbReference>
<gene>
    <name evidence="6" type="ORF">EDS130_LOCUS45602</name>
</gene>
<dbReference type="InterPro" id="IPR003613">
    <property type="entry name" value="Ubox_domain"/>
</dbReference>
<evidence type="ECO:0000256" key="2">
    <source>
        <dbReference type="ARBA" id="ARBA00022840"/>
    </source>
</evidence>
<dbReference type="Gene3D" id="3.30.40.10">
    <property type="entry name" value="Zinc/RING finger domain, C3HC4 (zinc finger)"/>
    <property type="match status" value="1"/>
</dbReference>
<dbReference type="SUPFAM" id="SSF54518">
    <property type="entry name" value="Tubby C-terminal domain-like"/>
    <property type="match status" value="1"/>
</dbReference>
<dbReference type="InterPro" id="IPR000719">
    <property type="entry name" value="Prot_kinase_dom"/>
</dbReference>
<feature type="domain" description="U-box" evidence="5">
    <location>
        <begin position="3"/>
        <end position="76"/>
    </location>
</feature>
<dbReference type="PANTHER" id="PTHR24418">
    <property type="entry name" value="TYROSINE-PROTEIN KINASE"/>
    <property type="match status" value="1"/>
</dbReference>
<proteinExistence type="predicted"/>
<feature type="domain" description="Protein kinase" evidence="4">
    <location>
        <begin position="14"/>
        <end position="370"/>
    </location>
</feature>
<dbReference type="SUPFAM" id="SSF57850">
    <property type="entry name" value="RING/U-box"/>
    <property type="match status" value="1"/>
</dbReference>
<dbReference type="SUPFAM" id="SSF56112">
    <property type="entry name" value="Protein kinase-like (PK-like)"/>
    <property type="match status" value="1"/>
</dbReference>
<dbReference type="AlphaFoldDB" id="A0A815WMJ0"/>
<dbReference type="OrthoDB" id="4062651at2759"/>
<dbReference type="Gene3D" id="1.10.510.10">
    <property type="entry name" value="Transferase(Phosphotransferase) domain 1"/>
    <property type="match status" value="1"/>
</dbReference>
<name>A0A815WMJ0_ADIRI</name>
<dbReference type="InterPro" id="IPR001245">
    <property type="entry name" value="Ser-Thr/Tyr_kinase_cat_dom"/>
</dbReference>
<comment type="caution">
    <text evidence="6">The sequence shown here is derived from an EMBL/GenBank/DDBJ whole genome shotgun (WGS) entry which is preliminary data.</text>
</comment>
<dbReference type="InterPro" id="IPR013083">
    <property type="entry name" value="Znf_RING/FYVE/PHD"/>
</dbReference>
<feature type="non-terminal residue" evidence="6">
    <location>
        <position position="1"/>
    </location>
</feature>
<dbReference type="GO" id="GO:0016567">
    <property type="term" value="P:protein ubiquitination"/>
    <property type="evidence" value="ECO:0007669"/>
    <property type="project" value="InterPro"/>
</dbReference>
<dbReference type="GO" id="GO:0005524">
    <property type="term" value="F:ATP binding"/>
    <property type="evidence" value="ECO:0007669"/>
    <property type="project" value="UniProtKB-KW"/>
</dbReference>
<dbReference type="Pfam" id="PF01167">
    <property type="entry name" value="Tub"/>
    <property type="match status" value="1"/>
</dbReference>
<dbReference type="InterPro" id="IPR025659">
    <property type="entry name" value="Tubby-like_C"/>
</dbReference>
<dbReference type="EMBL" id="CAJNOJ010001171">
    <property type="protein sequence ID" value="CAF1545149.1"/>
    <property type="molecule type" value="Genomic_DNA"/>
</dbReference>